<comment type="similarity">
    <text evidence="2">Belongs to the nitronate monooxygenase family. NMO class I subfamily.</text>
</comment>
<dbReference type="PANTHER" id="PTHR42747:SF3">
    <property type="entry name" value="NITRONATE MONOOXYGENASE-RELATED"/>
    <property type="match status" value="1"/>
</dbReference>
<evidence type="ECO:0000256" key="9">
    <source>
        <dbReference type="ARBA" id="ARBA00031155"/>
    </source>
</evidence>
<evidence type="ECO:0000256" key="3">
    <source>
        <dbReference type="ARBA" id="ARBA00022575"/>
    </source>
</evidence>
<evidence type="ECO:0000256" key="7">
    <source>
        <dbReference type="ARBA" id="ARBA00023002"/>
    </source>
</evidence>
<keyword evidence="8 12" id="KW-0503">Monooxygenase</keyword>
<dbReference type="GO" id="GO:0000166">
    <property type="term" value="F:nucleotide binding"/>
    <property type="evidence" value="ECO:0007669"/>
    <property type="project" value="UniProtKB-KW"/>
</dbReference>
<evidence type="ECO:0000256" key="5">
    <source>
        <dbReference type="ARBA" id="ARBA00022643"/>
    </source>
</evidence>
<dbReference type="GO" id="GO:0009636">
    <property type="term" value="P:response to toxic substance"/>
    <property type="evidence" value="ECO:0007669"/>
    <property type="project" value="UniProtKB-KW"/>
</dbReference>
<dbReference type="FunFam" id="3.20.20.70:FF:000154">
    <property type="entry name" value="Probable nitronate monooxygenase"/>
    <property type="match status" value="1"/>
</dbReference>
<evidence type="ECO:0000256" key="10">
    <source>
        <dbReference type="ARBA" id="ARBA00049401"/>
    </source>
</evidence>
<dbReference type="CDD" id="cd04730">
    <property type="entry name" value="NPD_like"/>
    <property type="match status" value="1"/>
</dbReference>
<keyword evidence="7 12" id="KW-0560">Oxidoreductase</keyword>
<organism evidence="12">
    <name type="scientific">Serratia marcescens</name>
    <dbReference type="NCBI Taxonomy" id="615"/>
    <lineage>
        <taxon>Bacteria</taxon>
        <taxon>Pseudomonadati</taxon>
        <taxon>Pseudomonadota</taxon>
        <taxon>Gammaproteobacteria</taxon>
        <taxon>Enterobacterales</taxon>
        <taxon>Yersiniaceae</taxon>
        <taxon>Serratia</taxon>
    </lineage>
</organism>
<comment type="cofactor">
    <cofactor evidence="1">
        <name>FMN</name>
        <dbReference type="ChEBI" id="CHEBI:58210"/>
    </cofactor>
</comment>
<evidence type="ECO:0000313" key="12">
    <source>
        <dbReference type="EMBL" id="SAY44021.1"/>
    </source>
</evidence>
<accession>A0A1C3HG49</accession>
<dbReference type="InterPro" id="IPR004136">
    <property type="entry name" value="NMO"/>
</dbReference>
<evidence type="ECO:0000256" key="4">
    <source>
        <dbReference type="ARBA" id="ARBA00022630"/>
    </source>
</evidence>
<sequence length="350" mass="36366">MTAPSAFARELGLRYPIVQGPMNGASPPALAVAVSNAGALGSCAAALFSPAVILERVQQIRAQTAAPFNINLFLLDEQHPDLAELKRAQHLLRPFREALGLSEPPIPTQFAENNRDQIAALLEAAPPVASFTFGVLPRATVTQFKKAGSRVIGTATTVAEARAWEEAGADFVCVSGSEAGGHRPTFLGDIEQSCVGLMALLPQVAAAVKIPAIAAGGIMNGRGIAAAQLLGAQAAQLGTAFLCSPESGIAEAWRAALSNAGDDSTRLTRAFSGRPARGIVNDFMRQMRAEEAQILPYPVQNALTGDIRQAAAKAGRGEFMSLWAGQGVGLARPMPAAELVATLAAELEAV</sequence>
<dbReference type="GO" id="GO:0018580">
    <property type="term" value="F:nitronate monooxygenase activity"/>
    <property type="evidence" value="ECO:0007669"/>
    <property type="project" value="InterPro"/>
</dbReference>
<protein>
    <recommendedName>
        <fullName evidence="11">Nitronate monooxygenase</fullName>
    </recommendedName>
    <alternativeName>
        <fullName evidence="9">Propionate 3-nitronate monooxygenase</fullName>
    </alternativeName>
</protein>
<keyword evidence="4" id="KW-0285">Flavoprotein</keyword>
<comment type="catalytic activity">
    <reaction evidence="10">
        <text>3 propionate 3-nitronate + 3 O2 + H2O = 3 3-oxopropanoate + 2 nitrate + nitrite + H2O2 + 3 H(+)</text>
        <dbReference type="Rhea" id="RHEA:57332"/>
        <dbReference type="ChEBI" id="CHEBI:15377"/>
        <dbReference type="ChEBI" id="CHEBI:15378"/>
        <dbReference type="ChEBI" id="CHEBI:15379"/>
        <dbReference type="ChEBI" id="CHEBI:16240"/>
        <dbReference type="ChEBI" id="CHEBI:16301"/>
        <dbReference type="ChEBI" id="CHEBI:17632"/>
        <dbReference type="ChEBI" id="CHEBI:33190"/>
        <dbReference type="ChEBI" id="CHEBI:136067"/>
    </reaction>
</comment>
<evidence type="ECO:0000256" key="8">
    <source>
        <dbReference type="ARBA" id="ARBA00023033"/>
    </source>
</evidence>
<dbReference type="InterPro" id="IPR013785">
    <property type="entry name" value="Aldolase_TIM"/>
</dbReference>
<evidence type="ECO:0000256" key="6">
    <source>
        <dbReference type="ARBA" id="ARBA00022741"/>
    </source>
</evidence>
<keyword evidence="5" id="KW-0288">FMN</keyword>
<dbReference type="Pfam" id="PF03060">
    <property type="entry name" value="NMO"/>
    <property type="match status" value="1"/>
</dbReference>
<dbReference type="Gene3D" id="3.20.20.70">
    <property type="entry name" value="Aldolase class I"/>
    <property type="match status" value="1"/>
</dbReference>
<keyword evidence="6" id="KW-0547">Nucleotide-binding</keyword>
<keyword evidence="3" id="KW-0216">Detoxification</keyword>
<reference evidence="12" key="1">
    <citation type="submission" date="2016-05" db="EMBL/GenBank/DDBJ databases">
        <authorList>
            <person name="Cock P.J.A."/>
            <person name="Cock P.J.A."/>
        </authorList>
    </citation>
    <scope>NUCLEOTIDE SEQUENCE</scope>
    <source>
        <strain evidence="12">PWN146_assembly</strain>
    </source>
</reference>
<evidence type="ECO:0000256" key="2">
    <source>
        <dbReference type="ARBA" id="ARBA00009881"/>
    </source>
</evidence>
<dbReference type="EMBL" id="LT575490">
    <property type="protein sequence ID" value="SAY44021.1"/>
    <property type="molecule type" value="Genomic_DNA"/>
</dbReference>
<evidence type="ECO:0000256" key="11">
    <source>
        <dbReference type="ARBA" id="ARBA00067136"/>
    </source>
</evidence>
<proteinExistence type="inferred from homology"/>
<dbReference type="SUPFAM" id="SSF51412">
    <property type="entry name" value="Inosine monophosphate dehydrogenase (IMPDH)"/>
    <property type="match status" value="1"/>
</dbReference>
<name>A0A1C3HG49_SERMA</name>
<dbReference type="PANTHER" id="PTHR42747">
    <property type="entry name" value="NITRONATE MONOOXYGENASE-RELATED"/>
    <property type="match status" value="1"/>
</dbReference>
<evidence type="ECO:0000256" key="1">
    <source>
        <dbReference type="ARBA" id="ARBA00001917"/>
    </source>
</evidence>
<gene>
    <name evidence="12" type="ORF">PWN146_02718</name>
</gene>
<dbReference type="AlphaFoldDB" id="A0A1C3HG49"/>